<dbReference type="Proteomes" id="UP000199300">
    <property type="component" value="Unassembled WGS sequence"/>
</dbReference>
<evidence type="ECO:0000313" key="2">
    <source>
        <dbReference type="EMBL" id="SEN72838.1"/>
    </source>
</evidence>
<sequence>MKLKQFTLTAIFVSIILLFAFTPIGFIHLGIIKATIIHIPVIIGSIVLGPKLGAVLGFSFGMTSLVTNTLTPSLLSFAFSPVIPVLGTNQGSFWALFIAFVPRVLLGIIPFFLYKMLASVMKRKESEKAPLFIAGLVATFIHTFLVMGAISILFYDAYALAIEAGSIQAIVIAVLTVFLTNGLAEALLAALISATVVPPLVKLSKEK</sequence>
<protein>
    <submittedName>
        <fullName evidence="2">Uncharacterized membrane protein</fullName>
    </submittedName>
</protein>
<dbReference type="Pfam" id="PF12822">
    <property type="entry name" value="ECF_trnsprt"/>
    <property type="match status" value="1"/>
</dbReference>
<feature type="transmembrane region" description="Helical" evidence="1">
    <location>
        <begin position="129"/>
        <end position="155"/>
    </location>
</feature>
<reference evidence="2 3" key="1">
    <citation type="submission" date="2016-10" db="EMBL/GenBank/DDBJ databases">
        <authorList>
            <person name="de Groot N.N."/>
        </authorList>
    </citation>
    <scope>NUCLEOTIDE SEQUENCE [LARGE SCALE GENOMIC DNA]</scope>
    <source>
        <strain evidence="2 3">CGMCC 1.10434</strain>
    </source>
</reference>
<keyword evidence="1" id="KW-1133">Transmembrane helix</keyword>
<evidence type="ECO:0000313" key="3">
    <source>
        <dbReference type="Proteomes" id="UP000199300"/>
    </source>
</evidence>
<feature type="transmembrane region" description="Helical" evidence="1">
    <location>
        <begin position="167"/>
        <end position="197"/>
    </location>
</feature>
<evidence type="ECO:0000256" key="1">
    <source>
        <dbReference type="SAM" id="Phobius"/>
    </source>
</evidence>
<keyword evidence="1" id="KW-0472">Membrane</keyword>
<dbReference type="Gene3D" id="1.10.1760.20">
    <property type="match status" value="1"/>
</dbReference>
<dbReference type="STRING" id="872970.SAMN04488134_101751"/>
<feature type="transmembrane region" description="Helical" evidence="1">
    <location>
        <begin position="7"/>
        <end position="31"/>
    </location>
</feature>
<feature type="transmembrane region" description="Helical" evidence="1">
    <location>
        <begin position="93"/>
        <end position="117"/>
    </location>
</feature>
<feature type="transmembrane region" description="Helical" evidence="1">
    <location>
        <begin position="37"/>
        <end position="58"/>
    </location>
</feature>
<dbReference type="RefSeq" id="WP_091494925.1">
    <property type="nucleotide sequence ID" value="NZ_FODJ01000001.1"/>
</dbReference>
<dbReference type="AlphaFoldDB" id="A0A1H8IYR0"/>
<dbReference type="GO" id="GO:0022857">
    <property type="term" value="F:transmembrane transporter activity"/>
    <property type="evidence" value="ECO:0007669"/>
    <property type="project" value="InterPro"/>
</dbReference>
<organism evidence="2 3">
    <name type="scientific">Amphibacillus marinus</name>
    <dbReference type="NCBI Taxonomy" id="872970"/>
    <lineage>
        <taxon>Bacteria</taxon>
        <taxon>Bacillati</taxon>
        <taxon>Bacillota</taxon>
        <taxon>Bacilli</taxon>
        <taxon>Bacillales</taxon>
        <taxon>Bacillaceae</taxon>
        <taxon>Amphibacillus</taxon>
    </lineage>
</organism>
<keyword evidence="3" id="KW-1185">Reference proteome</keyword>
<proteinExistence type="predicted"/>
<name>A0A1H8IYR0_9BACI</name>
<dbReference type="OrthoDB" id="9813540at2"/>
<accession>A0A1H8IYR0</accession>
<keyword evidence="1" id="KW-0812">Transmembrane</keyword>
<dbReference type="InterPro" id="IPR024529">
    <property type="entry name" value="ECF_trnsprt_substrate-spec"/>
</dbReference>
<dbReference type="EMBL" id="FODJ01000001">
    <property type="protein sequence ID" value="SEN72838.1"/>
    <property type="molecule type" value="Genomic_DNA"/>
</dbReference>
<gene>
    <name evidence="2" type="ORF">SAMN04488134_101751</name>
</gene>